<proteinExistence type="predicted"/>
<dbReference type="InterPro" id="IPR029787">
    <property type="entry name" value="Nucleotide_cyclase"/>
</dbReference>
<dbReference type="Gene3D" id="3.10.580.10">
    <property type="entry name" value="CBS-domain"/>
    <property type="match status" value="1"/>
</dbReference>
<evidence type="ECO:0000259" key="1">
    <source>
        <dbReference type="PROSITE" id="PS50887"/>
    </source>
</evidence>
<dbReference type="SUPFAM" id="SSF55073">
    <property type="entry name" value="Nucleotide cyclase"/>
    <property type="match status" value="1"/>
</dbReference>
<dbReference type="Pfam" id="PF00571">
    <property type="entry name" value="CBS"/>
    <property type="match status" value="1"/>
</dbReference>
<dbReference type="RefSeq" id="WP_307205587.1">
    <property type="nucleotide sequence ID" value="NZ_JAUSSU010000007.1"/>
</dbReference>
<feature type="domain" description="GGDEF" evidence="1">
    <location>
        <begin position="349"/>
        <end position="499"/>
    </location>
</feature>
<dbReference type="InterPro" id="IPR043128">
    <property type="entry name" value="Rev_trsase/Diguanyl_cyclase"/>
</dbReference>
<dbReference type="SMART" id="SM00267">
    <property type="entry name" value="GGDEF"/>
    <property type="match status" value="1"/>
</dbReference>
<dbReference type="SUPFAM" id="SSF54631">
    <property type="entry name" value="CBS-domain pair"/>
    <property type="match status" value="1"/>
</dbReference>
<dbReference type="InterPro" id="IPR050469">
    <property type="entry name" value="Diguanylate_Cyclase"/>
</dbReference>
<accession>A0ABT9U4T8</accession>
<protein>
    <submittedName>
        <fullName evidence="2">Diguanylate cyclase (GGDEF)-like protein</fullName>
    </submittedName>
</protein>
<dbReference type="Proteomes" id="UP001229346">
    <property type="component" value="Unassembled WGS sequence"/>
</dbReference>
<dbReference type="NCBIfam" id="TIGR00254">
    <property type="entry name" value="GGDEF"/>
    <property type="match status" value="1"/>
</dbReference>
<keyword evidence="3" id="KW-1185">Reference proteome</keyword>
<dbReference type="PANTHER" id="PTHR45138:SF25">
    <property type="entry name" value="GGDEF DOMAIN PROTEIN"/>
    <property type="match status" value="1"/>
</dbReference>
<dbReference type="PROSITE" id="PS50887">
    <property type="entry name" value="GGDEF"/>
    <property type="match status" value="1"/>
</dbReference>
<evidence type="ECO:0000313" key="3">
    <source>
        <dbReference type="Proteomes" id="UP001229346"/>
    </source>
</evidence>
<dbReference type="PANTHER" id="PTHR45138">
    <property type="entry name" value="REGULATORY COMPONENTS OF SENSORY TRANSDUCTION SYSTEM"/>
    <property type="match status" value="1"/>
</dbReference>
<reference evidence="2 3" key="1">
    <citation type="submission" date="2023-07" db="EMBL/GenBank/DDBJ databases">
        <title>Sorghum-associated microbial communities from plants grown in Nebraska, USA.</title>
        <authorList>
            <person name="Schachtman D."/>
        </authorList>
    </citation>
    <scope>NUCLEOTIDE SEQUENCE [LARGE SCALE GENOMIC DNA]</scope>
    <source>
        <strain evidence="2 3">CC482</strain>
    </source>
</reference>
<dbReference type="Pfam" id="PF00990">
    <property type="entry name" value="GGDEF"/>
    <property type="match status" value="1"/>
</dbReference>
<dbReference type="EMBL" id="JAUSSU010000007">
    <property type="protein sequence ID" value="MDQ0114267.1"/>
    <property type="molecule type" value="Genomic_DNA"/>
</dbReference>
<comment type="caution">
    <text evidence="2">The sequence shown here is derived from an EMBL/GenBank/DDBJ whole genome shotgun (WGS) entry which is preliminary data.</text>
</comment>
<dbReference type="InterPro" id="IPR000644">
    <property type="entry name" value="CBS_dom"/>
</dbReference>
<name>A0ABT9U4T8_PAEHA</name>
<sequence length="511" mass="56647">MEEIGYGLFNRDMIRGIKERWNNGGISAIYVRIDSGQSAAESSLLLWESDQKRLFWRLRLENEYYYLLARQSGDPPIEQVAQLAAELLNKRMNADSAGSRRDSVKAHIGYAVAFPSSAGRSTETVVYRLLRDALLLNAYAAPVPYAFHGGLAEVDTTAVTLESAKHAGQSGEKRNKQPLELYRSGKPISIGQLAAPFPVFQSRTLVSEVAYMFDTNPKAPGVIIVADNRPVGLLMKEKLHQLLAGQFGLPLYWNRGVERIMNDQPLIVDENMPVEQVSQLAMNRHYAHLYDVVIITRNGQLAGAASIRSILECMTAMRTEAAREANPLTGLPGNEGIQTELHRRIQACRPFAVIYADLDYFKWFNDCFGFGLGDGMIRYLADTLGKELEQHGTPGDFVGHIGGDDFIIVAEAAYAEMICQSLITRFEAGVKAFYGGVEVTSVEDRHGNVVEQEGVALSLSLMVWDGIVPLTPEDIPRLAAKLKKRAKALKGSVYVLEHITGMHHGEDRKYT</sequence>
<dbReference type="CDD" id="cd01949">
    <property type="entry name" value="GGDEF"/>
    <property type="match status" value="1"/>
</dbReference>
<dbReference type="InterPro" id="IPR046342">
    <property type="entry name" value="CBS_dom_sf"/>
</dbReference>
<gene>
    <name evidence="2" type="ORF">J2T15_003722</name>
</gene>
<organism evidence="2 3">
    <name type="scientific">Paenibacillus harenae</name>
    <dbReference type="NCBI Taxonomy" id="306543"/>
    <lineage>
        <taxon>Bacteria</taxon>
        <taxon>Bacillati</taxon>
        <taxon>Bacillota</taxon>
        <taxon>Bacilli</taxon>
        <taxon>Bacillales</taxon>
        <taxon>Paenibacillaceae</taxon>
        <taxon>Paenibacillus</taxon>
    </lineage>
</organism>
<dbReference type="Gene3D" id="3.30.70.270">
    <property type="match status" value="1"/>
</dbReference>
<dbReference type="InterPro" id="IPR000160">
    <property type="entry name" value="GGDEF_dom"/>
</dbReference>
<evidence type="ECO:0000313" key="2">
    <source>
        <dbReference type="EMBL" id="MDQ0114267.1"/>
    </source>
</evidence>